<sequence>MKNIATKSPGSERHKTIHPPAPRVMLVDDSGISRVLMARWLDESGAQVVSQASNGREALANIASARPDIVLLDIEMPGKSGIEILPLLREASPQSRIVMVSTLTQRNAAITMEALSAGAVEALAKPNSDWSGSSVAEFRRRLVETVWGICQGSEAAWPVGAAAEVRSAGRAGTRRARPSIVAIGASTGGPAALFSLLKHLPKAPRVPILIAQHMPPMFTGLLGTHLTRQTGISSAEAVHDDAITQGQIYIAPGAHHMSVRRAADGTPRIRITDDPPENFCRPSVNPLFRSVADIYGSAALAIMLTGMGKDGLEGTKAMRAAGAHILAQDAVSSIVWGMPGAIVHEGLADDVLSIEDMGPFVADLVGGS</sequence>
<feature type="domain" description="CheB-type methylesterase" evidence="5">
    <location>
        <begin position="176"/>
        <end position="368"/>
    </location>
</feature>
<reference evidence="6 7" key="1">
    <citation type="submission" date="2021-04" db="EMBL/GenBank/DDBJ databases">
        <authorList>
            <person name="Pira H."/>
            <person name="Risdian C."/>
            <person name="Wink J."/>
        </authorList>
    </citation>
    <scope>NUCLEOTIDE SEQUENCE [LARGE SCALE GENOMIC DNA]</scope>
    <source>
        <strain evidence="6 7">WHA3</strain>
    </source>
</reference>
<comment type="catalytic activity">
    <reaction evidence="1">
        <text>[protein]-L-glutamate 5-O-methyl ester + H2O = L-glutamyl-[protein] + methanol + H(+)</text>
        <dbReference type="Rhea" id="RHEA:23236"/>
        <dbReference type="Rhea" id="RHEA-COMP:10208"/>
        <dbReference type="Rhea" id="RHEA-COMP:10311"/>
        <dbReference type="ChEBI" id="CHEBI:15377"/>
        <dbReference type="ChEBI" id="CHEBI:15378"/>
        <dbReference type="ChEBI" id="CHEBI:17790"/>
        <dbReference type="ChEBI" id="CHEBI:29973"/>
        <dbReference type="ChEBI" id="CHEBI:82795"/>
        <dbReference type="EC" id="3.1.1.61"/>
    </reaction>
</comment>
<comment type="domain">
    <text evidence="1">Contains a C-terminal catalytic domain, and an N-terminal region which modulates catalytic activity.</text>
</comment>
<evidence type="ECO:0000313" key="7">
    <source>
        <dbReference type="Proteomes" id="UP000722336"/>
    </source>
</evidence>
<dbReference type="HAMAP" id="MF_00099">
    <property type="entry name" value="CheB_chemtxs"/>
    <property type="match status" value="1"/>
</dbReference>
<dbReference type="EC" id="3.1.1.61" evidence="1"/>
<comment type="similarity">
    <text evidence="1">Belongs to the CheB family.</text>
</comment>
<accession>A0ABS6SAR5</accession>
<evidence type="ECO:0000313" key="6">
    <source>
        <dbReference type="EMBL" id="MBV7255183.1"/>
    </source>
</evidence>
<gene>
    <name evidence="1 6" type="primary">cheB</name>
    <name evidence="6" type="ORF">KCG44_00135</name>
</gene>
<evidence type="ECO:0000259" key="5">
    <source>
        <dbReference type="PROSITE" id="PS50122"/>
    </source>
</evidence>
<dbReference type="GO" id="GO:0008168">
    <property type="term" value="F:methyltransferase activity"/>
    <property type="evidence" value="ECO:0007669"/>
    <property type="project" value="UniProtKB-KW"/>
</dbReference>
<feature type="active site" evidence="1 2">
    <location>
        <position position="186"/>
    </location>
</feature>
<organism evidence="6 7">
    <name type="scientific">Pacificimonas pallii</name>
    <dbReference type="NCBI Taxonomy" id="2827236"/>
    <lineage>
        <taxon>Bacteria</taxon>
        <taxon>Pseudomonadati</taxon>
        <taxon>Pseudomonadota</taxon>
        <taxon>Alphaproteobacteria</taxon>
        <taxon>Sphingomonadales</taxon>
        <taxon>Sphingosinicellaceae</taxon>
        <taxon>Pacificimonas</taxon>
    </lineage>
</organism>
<feature type="modified residue" description="4-aspartylphosphate" evidence="1 3">
    <location>
        <position position="73"/>
    </location>
</feature>
<evidence type="ECO:0000259" key="4">
    <source>
        <dbReference type="PROSITE" id="PS50110"/>
    </source>
</evidence>
<keyword evidence="6" id="KW-0808">Transferase</keyword>
<dbReference type="InterPro" id="IPR008248">
    <property type="entry name" value="CheB-like"/>
</dbReference>
<dbReference type="SMART" id="SM00448">
    <property type="entry name" value="REC"/>
    <property type="match status" value="1"/>
</dbReference>
<dbReference type="Pfam" id="PF01339">
    <property type="entry name" value="CheB_methylest"/>
    <property type="match status" value="1"/>
</dbReference>
<dbReference type="PANTHER" id="PTHR42872">
    <property type="entry name" value="PROTEIN-GLUTAMATE METHYLESTERASE/PROTEIN-GLUTAMINE GLUTAMINASE"/>
    <property type="match status" value="1"/>
</dbReference>
<dbReference type="CDD" id="cd16432">
    <property type="entry name" value="CheB_Rec"/>
    <property type="match status" value="1"/>
</dbReference>
<dbReference type="Proteomes" id="UP000722336">
    <property type="component" value="Unassembled WGS sequence"/>
</dbReference>
<dbReference type="GO" id="GO:0008984">
    <property type="term" value="F:protein-glutamate methylesterase activity"/>
    <property type="evidence" value="ECO:0007669"/>
    <property type="project" value="UniProtKB-EC"/>
</dbReference>
<dbReference type="EMBL" id="JAGSPA010000001">
    <property type="protein sequence ID" value="MBV7255183.1"/>
    <property type="molecule type" value="Genomic_DNA"/>
</dbReference>
<dbReference type="PROSITE" id="PS50110">
    <property type="entry name" value="RESPONSE_REGULATORY"/>
    <property type="match status" value="1"/>
</dbReference>
<dbReference type="PIRSF" id="PIRSF000876">
    <property type="entry name" value="RR_chemtxs_CheB"/>
    <property type="match status" value="1"/>
</dbReference>
<proteinExistence type="inferred from homology"/>
<keyword evidence="7" id="KW-1185">Reference proteome</keyword>
<feature type="active site" evidence="1 2">
    <location>
        <position position="213"/>
    </location>
</feature>
<keyword evidence="6" id="KW-0489">Methyltransferase</keyword>
<feature type="domain" description="Response regulatory" evidence="4">
    <location>
        <begin position="23"/>
        <end position="140"/>
    </location>
</feature>
<dbReference type="PROSITE" id="PS50122">
    <property type="entry name" value="CHEB"/>
    <property type="match status" value="1"/>
</dbReference>
<comment type="caution">
    <text evidence="6">The sequence shown here is derived from an EMBL/GenBank/DDBJ whole genome shotgun (WGS) entry which is preliminary data.</text>
</comment>
<dbReference type="CDD" id="cd17541">
    <property type="entry name" value="REC_CheB-like"/>
    <property type="match status" value="1"/>
</dbReference>
<comment type="PTM">
    <text evidence="1">Phosphorylated by CheA. Phosphorylation of the N-terminal regulatory domain activates the methylesterase activity.</text>
</comment>
<evidence type="ECO:0000256" key="3">
    <source>
        <dbReference type="PROSITE-ProRule" id="PRU00169"/>
    </source>
</evidence>
<dbReference type="InterPro" id="IPR001789">
    <property type="entry name" value="Sig_transdc_resp-reg_receiver"/>
</dbReference>
<keyword evidence="1 2" id="KW-0378">Hydrolase</keyword>
<dbReference type="PANTHER" id="PTHR42872:SF3">
    <property type="entry name" value="PROTEIN-GLUTAMATE METHYLESTERASE_PROTEIN-GLUTAMINE GLUTAMINASE 1"/>
    <property type="match status" value="1"/>
</dbReference>
<protein>
    <recommendedName>
        <fullName evidence="1">Protein-glutamate methylesterase/protein-glutamine glutaminase</fullName>
        <ecNumber evidence="1">3.1.1.61</ecNumber>
        <ecNumber evidence="1">3.5.1.44</ecNumber>
    </recommendedName>
</protein>
<dbReference type="RefSeq" id="WP_218443448.1">
    <property type="nucleotide sequence ID" value="NZ_JAGSPA010000001.1"/>
</dbReference>
<keyword evidence="1" id="KW-0963">Cytoplasm</keyword>
<dbReference type="InterPro" id="IPR000673">
    <property type="entry name" value="Sig_transdc_resp-reg_Me-estase"/>
</dbReference>
<evidence type="ECO:0000256" key="1">
    <source>
        <dbReference type="HAMAP-Rule" id="MF_00099"/>
    </source>
</evidence>
<feature type="active site" evidence="1 2">
    <location>
        <position position="310"/>
    </location>
</feature>
<dbReference type="Pfam" id="PF00072">
    <property type="entry name" value="Response_reg"/>
    <property type="match status" value="1"/>
</dbReference>
<dbReference type="NCBIfam" id="NF001965">
    <property type="entry name" value="PRK00742.1"/>
    <property type="match status" value="1"/>
</dbReference>
<dbReference type="EC" id="3.5.1.44" evidence="1"/>
<comment type="subcellular location">
    <subcellularLocation>
        <location evidence="1">Cytoplasm</location>
    </subcellularLocation>
</comment>
<name>A0ABS6SAR5_9SPHN</name>
<keyword evidence="1 3" id="KW-0597">Phosphoprotein</keyword>
<comment type="catalytic activity">
    <reaction evidence="1">
        <text>L-glutaminyl-[protein] + H2O = L-glutamyl-[protein] + NH4(+)</text>
        <dbReference type="Rhea" id="RHEA:16441"/>
        <dbReference type="Rhea" id="RHEA-COMP:10207"/>
        <dbReference type="Rhea" id="RHEA-COMP:10208"/>
        <dbReference type="ChEBI" id="CHEBI:15377"/>
        <dbReference type="ChEBI" id="CHEBI:28938"/>
        <dbReference type="ChEBI" id="CHEBI:29973"/>
        <dbReference type="ChEBI" id="CHEBI:30011"/>
        <dbReference type="EC" id="3.5.1.44"/>
    </reaction>
</comment>
<evidence type="ECO:0000256" key="2">
    <source>
        <dbReference type="PROSITE-ProRule" id="PRU00050"/>
    </source>
</evidence>
<dbReference type="GO" id="GO:0032259">
    <property type="term" value="P:methylation"/>
    <property type="evidence" value="ECO:0007669"/>
    <property type="project" value="UniProtKB-KW"/>
</dbReference>
<keyword evidence="1 2" id="KW-0145">Chemotaxis</keyword>
<comment type="function">
    <text evidence="1">Involved in chemotaxis. Part of a chemotaxis signal transduction system that modulates chemotaxis in response to various stimuli. Catalyzes the demethylation of specific methylglutamate residues introduced into the chemoreceptors (methyl-accepting chemotaxis proteins or MCP) by CheR. Also mediates the irreversible deamidation of specific glutamine residues to glutamic acid.</text>
</comment>